<dbReference type="SUPFAM" id="SSF53850">
    <property type="entry name" value="Periplasmic binding protein-like II"/>
    <property type="match status" value="1"/>
</dbReference>
<feature type="domain" description="Solute-binding protein family 3/N-terminal" evidence="2">
    <location>
        <begin position="48"/>
        <end position="278"/>
    </location>
</feature>
<dbReference type="Proteomes" id="UP000636264">
    <property type="component" value="Unassembled WGS sequence"/>
</dbReference>
<dbReference type="RefSeq" id="WP_244630285.1">
    <property type="nucleotide sequence ID" value="NZ_BMIF01000004.1"/>
</dbReference>
<dbReference type="SMART" id="SM00062">
    <property type="entry name" value="PBPb"/>
    <property type="match status" value="1"/>
</dbReference>
<dbReference type="NCBIfam" id="TIGR02995">
    <property type="entry name" value="ectoine_ehuB"/>
    <property type="match status" value="1"/>
</dbReference>
<reference evidence="3" key="1">
    <citation type="journal article" date="2014" name="Int. J. Syst. Evol. Microbiol.">
        <title>Complete genome sequence of Corynebacterium casei LMG S-19264T (=DSM 44701T), isolated from a smear-ripened cheese.</title>
        <authorList>
            <consortium name="US DOE Joint Genome Institute (JGI-PGF)"/>
            <person name="Walter F."/>
            <person name="Albersmeier A."/>
            <person name="Kalinowski J."/>
            <person name="Ruckert C."/>
        </authorList>
    </citation>
    <scope>NUCLEOTIDE SEQUENCE</scope>
    <source>
        <strain evidence="3">CGMCC 1.15320</strain>
    </source>
</reference>
<proteinExistence type="predicted"/>
<evidence type="ECO:0000313" key="3">
    <source>
        <dbReference type="EMBL" id="GGA62969.1"/>
    </source>
</evidence>
<sequence length="293" mass="30514">MNTINTSDAEGLLSKGLKVLAAASAITLGLVAGAHAQSTLEKAKNEGVIRIGFANEAPYGYATPSGELTGEAPAVAKEIFSRLGIESVEGVLTEFGSLIPGLRAGRFDVIAAGMFITPERCAQIQFSEPSYGIGQAFLVPEGNPNNLTDYSSVAENADMKLAVLAGGVEPGYAEQAGVSQSQLMILPDQASLVNAVRSGRAQAAALTALSIKQMADANDGVESTEPFGEVAGQSVVGHGGFGFRPDDTELYEAFNEELKKFVGTQEHIELVTEFGFGEGFMPTKTTAELCAGE</sequence>
<reference evidence="3" key="2">
    <citation type="submission" date="2020-09" db="EMBL/GenBank/DDBJ databases">
        <authorList>
            <person name="Sun Q."/>
            <person name="Zhou Y."/>
        </authorList>
    </citation>
    <scope>NUCLEOTIDE SEQUENCE</scope>
    <source>
        <strain evidence="3">CGMCC 1.15320</strain>
    </source>
</reference>
<dbReference type="CDD" id="cd01002">
    <property type="entry name" value="PBP2_Ehub_like"/>
    <property type="match status" value="1"/>
</dbReference>
<dbReference type="EMBL" id="BMIF01000004">
    <property type="protein sequence ID" value="GGA62969.1"/>
    <property type="molecule type" value="Genomic_DNA"/>
</dbReference>
<dbReference type="Gene3D" id="3.40.190.10">
    <property type="entry name" value="Periplasmic binding protein-like II"/>
    <property type="match status" value="2"/>
</dbReference>
<keyword evidence="4" id="KW-1185">Reference proteome</keyword>
<protein>
    <submittedName>
        <fullName evidence="3">Ectoine/hydroxyectoine ABC transporter substrate-binding protein EhuB</fullName>
    </submittedName>
</protein>
<keyword evidence="1" id="KW-0732">Signal</keyword>
<organism evidence="3 4">
    <name type="scientific">Nitratireductor aestuarii</name>
    <dbReference type="NCBI Taxonomy" id="1735103"/>
    <lineage>
        <taxon>Bacteria</taxon>
        <taxon>Pseudomonadati</taxon>
        <taxon>Pseudomonadota</taxon>
        <taxon>Alphaproteobacteria</taxon>
        <taxon>Hyphomicrobiales</taxon>
        <taxon>Phyllobacteriaceae</taxon>
        <taxon>Nitratireductor</taxon>
    </lineage>
</organism>
<dbReference type="InterPro" id="IPR001638">
    <property type="entry name" value="Solute-binding_3/MltF_N"/>
</dbReference>
<accession>A0A916RNV6</accession>
<name>A0A916RNV6_9HYPH</name>
<dbReference type="GO" id="GO:0033294">
    <property type="term" value="F:ectoine binding"/>
    <property type="evidence" value="ECO:0007669"/>
    <property type="project" value="InterPro"/>
</dbReference>
<evidence type="ECO:0000256" key="1">
    <source>
        <dbReference type="ARBA" id="ARBA00022729"/>
    </source>
</evidence>
<dbReference type="Pfam" id="PF00497">
    <property type="entry name" value="SBP_bac_3"/>
    <property type="match status" value="1"/>
</dbReference>
<dbReference type="PANTHER" id="PTHR35936">
    <property type="entry name" value="MEMBRANE-BOUND LYTIC MUREIN TRANSGLYCOSYLASE F"/>
    <property type="match status" value="1"/>
</dbReference>
<comment type="caution">
    <text evidence="3">The sequence shown here is derived from an EMBL/GenBank/DDBJ whole genome shotgun (WGS) entry which is preliminary data.</text>
</comment>
<evidence type="ECO:0000313" key="4">
    <source>
        <dbReference type="Proteomes" id="UP000636264"/>
    </source>
</evidence>
<dbReference type="PANTHER" id="PTHR35936:SF17">
    <property type="entry name" value="ARGININE-BINDING EXTRACELLULAR PROTEIN ARTP"/>
    <property type="match status" value="1"/>
</dbReference>
<gene>
    <name evidence="3" type="ORF">GCM10011385_15940</name>
</gene>
<dbReference type="GO" id="GO:0051470">
    <property type="term" value="P:ectoine transmembrane transport"/>
    <property type="evidence" value="ECO:0007669"/>
    <property type="project" value="InterPro"/>
</dbReference>
<dbReference type="AlphaFoldDB" id="A0A916RNV6"/>
<dbReference type="InterPro" id="IPR014337">
    <property type="entry name" value="Ectoine_EhuB"/>
</dbReference>
<evidence type="ECO:0000259" key="2">
    <source>
        <dbReference type="SMART" id="SM00062"/>
    </source>
</evidence>